<dbReference type="GO" id="GO:0005829">
    <property type="term" value="C:cytosol"/>
    <property type="evidence" value="ECO:0007669"/>
    <property type="project" value="TreeGrafter"/>
</dbReference>
<dbReference type="Proteomes" id="UP000318199">
    <property type="component" value="Unassembled WGS sequence"/>
</dbReference>
<evidence type="ECO:0000313" key="4">
    <source>
        <dbReference type="Proteomes" id="UP000318199"/>
    </source>
</evidence>
<dbReference type="SUPFAM" id="SSF51206">
    <property type="entry name" value="cAMP-binding domain-like"/>
    <property type="match status" value="1"/>
</dbReference>
<feature type="transmembrane region" description="Helical" evidence="1">
    <location>
        <begin position="55"/>
        <end position="75"/>
    </location>
</feature>
<reference evidence="3 4" key="1">
    <citation type="submission" date="2019-07" db="EMBL/GenBank/DDBJ databases">
        <title>Caenimonas sedimenti sp. nov., isolated from activated sludge.</title>
        <authorList>
            <person name="Xu J."/>
        </authorList>
    </citation>
    <scope>NUCLEOTIDE SEQUENCE [LARGE SCALE GENOMIC DNA]</scope>
    <source>
        <strain evidence="3 4">HX-9-20</strain>
    </source>
</reference>
<dbReference type="AlphaFoldDB" id="A0A562ZQI9"/>
<dbReference type="PANTHER" id="PTHR24567:SF68">
    <property type="entry name" value="DNA-BINDING TRANSCRIPTIONAL DUAL REGULATOR CRP"/>
    <property type="match status" value="1"/>
</dbReference>
<evidence type="ECO:0000256" key="1">
    <source>
        <dbReference type="SAM" id="Phobius"/>
    </source>
</evidence>
<feature type="domain" description="Cyclic nucleotide-binding" evidence="2">
    <location>
        <begin position="89"/>
        <end position="190"/>
    </location>
</feature>
<proteinExistence type="predicted"/>
<comment type="caution">
    <text evidence="3">The sequence shown here is derived from an EMBL/GenBank/DDBJ whole genome shotgun (WGS) entry which is preliminary data.</text>
</comment>
<feature type="transmembrane region" description="Helical" evidence="1">
    <location>
        <begin position="25"/>
        <end position="43"/>
    </location>
</feature>
<dbReference type="CDD" id="cd00038">
    <property type="entry name" value="CAP_ED"/>
    <property type="match status" value="1"/>
</dbReference>
<keyword evidence="4" id="KW-1185">Reference proteome</keyword>
<keyword evidence="1" id="KW-0472">Membrane</keyword>
<dbReference type="InterPro" id="IPR014710">
    <property type="entry name" value="RmlC-like_jellyroll"/>
</dbReference>
<keyword evidence="1" id="KW-0812">Transmembrane</keyword>
<accession>A0A562ZQI9</accession>
<evidence type="ECO:0000259" key="2">
    <source>
        <dbReference type="PROSITE" id="PS50042"/>
    </source>
</evidence>
<dbReference type="InterPro" id="IPR018490">
    <property type="entry name" value="cNMP-bd_dom_sf"/>
</dbReference>
<dbReference type="OrthoDB" id="8848858at2"/>
<dbReference type="PROSITE" id="PS50042">
    <property type="entry name" value="CNMP_BINDING_3"/>
    <property type="match status" value="1"/>
</dbReference>
<dbReference type="InterPro" id="IPR000595">
    <property type="entry name" value="cNMP-bd_dom"/>
</dbReference>
<dbReference type="GO" id="GO:0003700">
    <property type="term" value="F:DNA-binding transcription factor activity"/>
    <property type="evidence" value="ECO:0007669"/>
    <property type="project" value="TreeGrafter"/>
</dbReference>
<dbReference type="RefSeq" id="WP_145893649.1">
    <property type="nucleotide sequence ID" value="NZ_VOBQ01000011.1"/>
</dbReference>
<protein>
    <submittedName>
        <fullName evidence="3">Cyclic nucleotide-binding domain-containing protein</fullName>
    </submittedName>
</protein>
<dbReference type="PANTHER" id="PTHR24567">
    <property type="entry name" value="CRP FAMILY TRANSCRIPTIONAL REGULATORY PROTEIN"/>
    <property type="match status" value="1"/>
</dbReference>
<name>A0A562ZQI9_9BURK</name>
<dbReference type="Pfam" id="PF00027">
    <property type="entry name" value="cNMP_binding"/>
    <property type="match status" value="1"/>
</dbReference>
<evidence type="ECO:0000313" key="3">
    <source>
        <dbReference type="EMBL" id="TWO70657.1"/>
    </source>
</evidence>
<dbReference type="EMBL" id="VOBQ01000011">
    <property type="protein sequence ID" value="TWO70657.1"/>
    <property type="molecule type" value="Genomic_DNA"/>
</dbReference>
<sequence>MDLLTLFASSAQAMASPRGAAIGLASLLGLGLVFLGTFARTMVRLRALTACSNVFLLVAALLMPNLVAVLLYVVLLPLNVWRLREIFWLTRKVEHAARTGDLSGLWLKPYMRIERHPGGHMLFQKGDAAQTLYLPVEGQLELVEIGKPVPLHELLGEVSFFAADRRRTLSARCLTSCVVLGIGETDFRQLYFQNPQFAFLVTNLIAQRLGADIQRLQAHVSEMEVCGRG</sequence>
<dbReference type="InterPro" id="IPR050397">
    <property type="entry name" value="Env_Response_Regulators"/>
</dbReference>
<dbReference type="Gene3D" id="2.60.120.10">
    <property type="entry name" value="Jelly Rolls"/>
    <property type="match status" value="1"/>
</dbReference>
<keyword evidence="1" id="KW-1133">Transmembrane helix</keyword>
<gene>
    <name evidence="3" type="ORF">FN976_13950</name>
</gene>
<organism evidence="3 4">
    <name type="scientific">Caenimonas sedimenti</name>
    <dbReference type="NCBI Taxonomy" id="2596921"/>
    <lineage>
        <taxon>Bacteria</taxon>
        <taxon>Pseudomonadati</taxon>
        <taxon>Pseudomonadota</taxon>
        <taxon>Betaproteobacteria</taxon>
        <taxon>Burkholderiales</taxon>
        <taxon>Comamonadaceae</taxon>
        <taxon>Caenimonas</taxon>
    </lineage>
</organism>